<reference evidence="1" key="1">
    <citation type="submission" date="2021-02" db="EMBL/GenBank/DDBJ databases">
        <authorList>
            <person name="Nowell W R."/>
        </authorList>
    </citation>
    <scope>NUCLEOTIDE SEQUENCE</scope>
</reference>
<comment type="caution">
    <text evidence="1">The sequence shown here is derived from an EMBL/GenBank/DDBJ whole genome shotgun (WGS) entry which is preliminary data.</text>
</comment>
<sequence length="40" mass="4729">MLNRALRTLDGDIIIRMGFYLCDVHRQIEALHTTQVSQYH</sequence>
<gene>
    <name evidence="1" type="ORF">FNK824_LOCUS42335</name>
</gene>
<organism evidence="1 2">
    <name type="scientific">Rotaria sordida</name>
    <dbReference type="NCBI Taxonomy" id="392033"/>
    <lineage>
        <taxon>Eukaryota</taxon>
        <taxon>Metazoa</taxon>
        <taxon>Spiralia</taxon>
        <taxon>Gnathifera</taxon>
        <taxon>Rotifera</taxon>
        <taxon>Eurotatoria</taxon>
        <taxon>Bdelloidea</taxon>
        <taxon>Philodinida</taxon>
        <taxon>Philodinidae</taxon>
        <taxon>Rotaria</taxon>
    </lineage>
</organism>
<protein>
    <submittedName>
        <fullName evidence="1">Uncharacterized protein</fullName>
    </submittedName>
</protein>
<evidence type="ECO:0000313" key="2">
    <source>
        <dbReference type="Proteomes" id="UP000663874"/>
    </source>
</evidence>
<dbReference type="EMBL" id="CAJOBE010048980">
    <property type="protein sequence ID" value="CAF4350974.1"/>
    <property type="molecule type" value="Genomic_DNA"/>
</dbReference>
<dbReference type="Proteomes" id="UP000663874">
    <property type="component" value="Unassembled WGS sequence"/>
</dbReference>
<dbReference type="AlphaFoldDB" id="A0A820L4I3"/>
<evidence type="ECO:0000313" key="1">
    <source>
        <dbReference type="EMBL" id="CAF4350974.1"/>
    </source>
</evidence>
<proteinExistence type="predicted"/>
<name>A0A820L4I3_9BILA</name>
<accession>A0A820L4I3</accession>
<feature type="non-terminal residue" evidence="1">
    <location>
        <position position="40"/>
    </location>
</feature>